<feature type="compositionally biased region" description="Low complexity" evidence="4">
    <location>
        <begin position="194"/>
        <end position="204"/>
    </location>
</feature>
<evidence type="ECO:0000313" key="7">
    <source>
        <dbReference type="Proteomes" id="UP001608902"/>
    </source>
</evidence>
<evidence type="ECO:0000256" key="4">
    <source>
        <dbReference type="SAM" id="MobiDB-lite"/>
    </source>
</evidence>
<keyword evidence="2" id="KW-0227">DNA damage</keyword>
<organism evidence="6 7">
    <name type="scientific">Gnathostoma spinigerum</name>
    <dbReference type="NCBI Taxonomy" id="75299"/>
    <lineage>
        <taxon>Eukaryota</taxon>
        <taxon>Metazoa</taxon>
        <taxon>Ecdysozoa</taxon>
        <taxon>Nematoda</taxon>
        <taxon>Chromadorea</taxon>
        <taxon>Rhabditida</taxon>
        <taxon>Spirurina</taxon>
        <taxon>Gnathostomatomorpha</taxon>
        <taxon>Gnathostomatoidea</taxon>
        <taxon>Gnathostomatidae</taxon>
        <taxon>Gnathostoma</taxon>
    </lineage>
</organism>
<evidence type="ECO:0000256" key="2">
    <source>
        <dbReference type="ARBA" id="ARBA00022763"/>
    </source>
</evidence>
<dbReference type="InterPro" id="IPR013882">
    <property type="entry name" value="Ctp1_C"/>
</dbReference>
<dbReference type="GO" id="GO:0006974">
    <property type="term" value="P:DNA damage response"/>
    <property type="evidence" value="ECO:0007669"/>
    <property type="project" value="UniProtKB-KW"/>
</dbReference>
<dbReference type="InterPro" id="IPR033316">
    <property type="entry name" value="RBBP8-like"/>
</dbReference>
<dbReference type="PANTHER" id="PTHR15107:SF0">
    <property type="entry name" value="DNA ENDONUCLEASE ACTIVATOR CTP1 C-TERMINAL DOMAIN-CONTAINING PROTEIN"/>
    <property type="match status" value="1"/>
</dbReference>
<dbReference type="PANTHER" id="PTHR15107">
    <property type="entry name" value="RETINOBLASTOMA BINDING PROTEIN 8"/>
    <property type="match status" value="1"/>
</dbReference>
<dbReference type="GO" id="GO:0005634">
    <property type="term" value="C:nucleus"/>
    <property type="evidence" value="ECO:0007669"/>
    <property type="project" value="UniProtKB-SubCell"/>
</dbReference>
<protein>
    <recommendedName>
        <fullName evidence="5">DNA endonuclease activator Ctp1 C-terminal domain-containing protein</fullName>
    </recommendedName>
</protein>
<reference evidence="6 7" key="1">
    <citation type="submission" date="2024-08" db="EMBL/GenBank/DDBJ databases">
        <title>Gnathostoma spinigerum genome.</title>
        <authorList>
            <person name="Gonzalez-Bertolin B."/>
            <person name="Monzon S."/>
            <person name="Zaballos A."/>
            <person name="Jimenez P."/>
            <person name="Dekumyoy P."/>
            <person name="Varona S."/>
            <person name="Cuesta I."/>
            <person name="Sumanam S."/>
            <person name="Adisakwattana P."/>
            <person name="Gasser R.B."/>
            <person name="Hernandez-Gonzalez A."/>
            <person name="Young N.D."/>
            <person name="Perteguer M.J."/>
        </authorList>
    </citation>
    <scope>NUCLEOTIDE SEQUENCE [LARGE SCALE GENOMIC DNA]</scope>
    <source>
        <strain evidence="6">AL3</strain>
        <tissue evidence="6">Liver</tissue>
    </source>
</reference>
<evidence type="ECO:0000256" key="3">
    <source>
        <dbReference type="ARBA" id="ARBA00023242"/>
    </source>
</evidence>
<name>A0ABD6E5N0_9BILA</name>
<gene>
    <name evidence="6" type="ORF">AB6A40_002059</name>
</gene>
<feature type="region of interest" description="Disordered" evidence="4">
    <location>
        <begin position="194"/>
        <end position="222"/>
    </location>
</feature>
<evidence type="ECO:0000313" key="6">
    <source>
        <dbReference type="EMBL" id="MFH4975350.1"/>
    </source>
</evidence>
<keyword evidence="3" id="KW-0539">Nucleus</keyword>
<accession>A0ABD6E5N0</accession>
<comment type="caution">
    <text evidence="6">The sequence shown here is derived from an EMBL/GenBank/DDBJ whole genome shotgun (WGS) entry which is preliminary data.</text>
</comment>
<comment type="subcellular location">
    <subcellularLocation>
        <location evidence="1">Nucleus</location>
    </subcellularLocation>
</comment>
<evidence type="ECO:0000256" key="1">
    <source>
        <dbReference type="ARBA" id="ARBA00004123"/>
    </source>
</evidence>
<dbReference type="EMBL" id="JBGFUD010000861">
    <property type="protein sequence ID" value="MFH4975350.1"/>
    <property type="molecule type" value="Genomic_DNA"/>
</dbReference>
<dbReference type="Pfam" id="PF08573">
    <property type="entry name" value="SAE2"/>
    <property type="match status" value="1"/>
</dbReference>
<proteinExistence type="predicted"/>
<dbReference type="Proteomes" id="UP001608902">
    <property type="component" value="Unassembled WGS sequence"/>
</dbReference>
<keyword evidence="7" id="KW-1185">Reference proteome</keyword>
<dbReference type="AlphaFoldDB" id="A0ABD6E5N0"/>
<sequence>MTEENDDYNSSYDLFDLSNKENSVHLESHDSVFGDSQTEEWLDSRSLAGPCFKNSKRKSRTSNSASVGKFSSPTLDGWIKPLQKRCKNQSSTVSSIWFSSPVGTPHKNVFSNSSKSPLNVASDSSNLALLSRQTPPKSCSSCIKVDGDSLISHSRKLWKSRHAKDLPLPHYKTQHNIQQSRRCLRRKQSGLDLSSSLKLQSTKQPFSPERSRLSFTNGSPHGELLPTQPLHSPLCSDGTDVNKTVPLIFSQSSDPISPSKSKMETGRQNYSEILASFSPFSISPYSSRSSPAHAPTWSVVSPDKHSAIQLIPVTSPSLRSPKSKHVFLSENNSDCNSARSKYPMKAIKMHEEMKPNILLSRPLSEALRCPEISYSSPTTSPGKFRTEDSASQKHPLDFVECSKIISSNSSPSGQSAISNVSCNNLACLPITAKPSCSRMESPSTNCVEILNESAEKRIITSPVSLSPHSRKLAEVLFSPTFIRNYDRIPSQKCNIQQGEVVRKKQLRQKLLGYQCKCCSDYYDALGLQTPERKERINQVSRHRGLQANPQTPEHFWEVGMPNREEFNRRGMITETDSPLEIRSSKWKHEQLKRRLFVKS</sequence>
<evidence type="ECO:0000259" key="5">
    <source>
        <dbReference type="Pfam" id="PF08573"/>
    </source>
</evidence>
<feature type="domain" description="DNA endonuclease activator Ctp1 C-terminal" evidence="5">
    <location>
        <begin position="531"/>
        <end position="562"/>
    </location>
</feature>